<feature type="binding site" evidence="6">
    <location>
        <position position="129"/>
    </location>
    <ligand>
        <name>orotate</name>
        <dbReference type="ChEBI" id="CHEBI:30839"/>
    </ligand>
</feature>
<comment type="caution">
    <text evidence="6">Lacks conserved residue(s) required for the propagation of feature annotation.</text>
</comment>
<dbReference type="UniPathway" id="UPA00070">
    <property type="reaction ID" value="UER00119"/>
</dbReference>
<accession>A0A2R4XKD3</accession>
<dbReference type="CDD" id="cd06223">
    <property type="entry name" value="PRTases_typeI"/>
    <property type="match status" value="1"/>
</dbReference>
<feature type="binding site" evidence="6">
    <location>
        <position position="99"/>
    </location>
    <ligand>
        <name>5-phospho-alpha-D-ribose 1-diphosphate</name>
        <dbReference type="ChEBI" id="CHEBI:58017"/>
        <note>ligand shared between dimeric partners</note>
    </ligand>
</feature>
<dbReference type="HAMAP" id="MF_01208">
    <property type="entry name" value="PyrE"/>
    <property type="match status" value="1"/>
</dbReference>
<comment type="catalytic activity">
    <reaction evidence="6">
        <text>orotidine 5'-phosphate + diphosphate = orotate + 5-phospho-alpha-D-ribose 1-diphosphate</text>
        <dbReference type="Rhea" id="RHEA:10380"/>
        <dbReference type="ChEBI" id="CHEBI:30839"/>
        <dbReference type="ChEBI" id="CHEBI:33019"/>
        <dbReference type="ChEBI" id="CHEBI:57538"/>
        <dbReference type="ChEBI" id="CHEBI:58017"/>
        <dbReference type="EC" id="2.4.2.10"/>
    </reaction>
</comment>
<dbReference type="InterPro" id="IPR000836">
    <property type="entry name" value="PRTase_dom"/>
</dbReference>
<gene>
    <name evidence="6" type="primary">pyrE</name>
    <name evidence="7" type="ORF">DBV39_11495</name>
</gene>
<dbReference type="InterPro" id="IPR023031">
    <property type="entry name" value="OPRT"/>
</dbReference>
<reference evidence="7 8" key="1">
    <citation type="submission" date="2018-04" db="EMBL/GenBank/DDBJ databases">
        <title>Bordetella sp. HZ20 isolated from seawater.</title>
        <authorList>
            <person name="Sun C."/>
        </authorList>
    </citation>
    <scope>NUCLEOTIDE SEQUENCE [LARGE SCALE GENOMIC DNA]</scope>
    <source>
        <strain evidence="7 8">HZ20</strain>
    </source>
</reference>
<comment type="function">
    <text evidence="6">Catalyzes the transfer of a ribosyl phosphate group from 5-phosphoribose 1-diphosphate to orotate, leading to the formation of orotidine monophosphate (OMP).</text>
</comment>
<dbReference type="KEGG" id="boz:DBV39_11495"/>
<dbReference type="RefSeq" id="WP_108621640.1">
    <property type="nucleotide sequence ID" value="NZ_CP028901.1"/>
</dbReference>
<name>A0A2R4XKD3_9BURK</name>
<keyword evidence="8" id="KW-1185">Reference proteome</keyword>
<comment type="similarity">
    <text evidence="6">Belongs to the purine/pyrimidine phosphoribosyltransferase family. PyrE subfamily.</text>
</comment>
<dbReference type="AlphaFoldDB" id="A0A2R4XKD3"/>
<keyword evidence="3 6" id="KW-0328">Glycosyltransferase</keyword>
<dbReference type="Proteomes" id="UP000244571">
    <property type="component" value="Chromosome"/>
</dbReference>
<dbReference type="EMBL" id="CP028901">
    <property type="protein sequence ID" value="AWB34224.1"/>
    <property type="molecule type" value="Genomic_DNA"/>
</dbReference>
<comment type="pathway">
    <text evidence="1 6">Pyrimidine metabolism; UMP biosynthesis via de novo pathway; UMP from orotate: step 1/2.</text>
</comment>
<evidence type="ECO:0000256" key="1">
    <source>
        <dbReference type="ARBA" id="ARBA00004889"/>
    </source>
</evidence>
<evidence type="ECO:0000256" key="6">
    <source>
        <dbReference type="HAMAP-Rule" id="MF_01208"/>
    </source>
</evidence>
<evidence type="ECO:0000256" key="3">
    <source>
        <dbReference type="ARBA" id="ARBA00022676"/>
    </source>
</evidence>
<sequence>MEPSPMDLANLLIDLDVIKVADDQPFFYTSGWASPIYLDTQALLSNVAARKQIMARTRDLLSLTIEQQSISAIVGVESSGVAYAAWMAQTFELPLLFLRKKPVGWGMKAQIEGQFNLADKVLLVDDVTTDGKSKVDACLALRKSGLVMHHAFVLIQFGIYPYTGPMLKEHELELSSLLNWPTLFEALSARDTLPPKKIASIEAFTRDPAKWSVRHGGIGQWTN</sequence>
<feature type="binding site" description="in other chain" evidence="6">
    <location>
        <position position="100"/>
    </location>
    <ligand>
        <name>5-phospho-alpha-D-ribose 1-diphosphate</name>
        <dbReference type="ChEBI" id="CHEBI:58017"/>
        <note>ligand shared between dimeric partners</note>
    </ligand>
</feature>
<dbReference type="GO" id="GO:0004588">
    <property type="term" value="F:orotate phosphoribosyltransferase activity"/>
    <property type="evidence" value="ECO:0007669"/>
    <property type="project" value="UniProtKB-UniRule"/>
</dbReference>
<dbReference type="PANTHER" id="PTHR19278:SF9">
    <property type="entry name" value="URIDINE 5'-MONOPHOSPHATE SYNTHASE"/>
    <property type="match status" value="1"/>
</dbReference>
<dbReference type="InterPro" id="IPR029057">
    <property type="entry name" value="PRTase-like"/>
</dbReference>
<dbReference type="OrthoDB" id="9803963at2"/>
<comment type="cofactor">
    <cofactor evidence="6">
        <name>Mg(2+)</name>
        <dbReference type="ChEBI" id="CHEBI:18420"/>
    </cofactor>
</comment>
<proteinExistence type="inferred from homology"/>
<evidence type="ECO:0000313" key="8">
    <source>
        <dbReference type="Proteomes" id="UP000244571"/>
    </source>
</evidence>
<keyword evidence="5 6" id="KW-0665">Pyrimidine biosynthesis</keyword>
<dbReference type="GO" id="GO:0019856">
    <property type="term" value="P:pyrimidine nucleobase biosynthetic process"/>
    <property type="evidence" value="ECO:0007669"/>
    <property type="project" value="TreeGrafter"/>
</dbReference>
<comment type="subunit">
    <text evidence="6">Homodimer.</text>
</comment>
<feature type="binding site" description="in other chain" evidence="6">
    <location>
        <begin position="125"/>
        <end position="133"/>
    </location>
    <ligand>
        <name>5-phospho-alpha-D-ribose 1-diphosphate</name>
        <dbReference type="ChEBI" id="CHEBI:58017"/>
        <note>ligand shared between dimeric partners</note>
    </ligand>
</feature>
<evidence type="ECO:0000256" key="5">
    <source>
        <dbReference type="ARBA" id="ARBA00022975"/>
    </source>
</evidence>
<organism evidence="7 8">
    <name type="scientific">Orrella marina</name>
    <dbReference type="NCBI Taxonomy" id="2163011"/>
    <lineage>
        <taxon>Bacteria</taxon>
        <taxon>Pseudomonadati</taxon>
        <taxon>Pseudomonadota</taxon>
        <taxon>Betaproteobacteria</taxon>
        <taxon>Burkholderiales</taxon>
        <taxon>Alcaligenaceae</taxon>
        <taxon>Orrella</taxon>
    </lineage>
</organism>
<dbReference type="PANTHER" id="PTHR19278">
    <property type="entry name" value="OROTATE PHOSPHORIBOSYLTRANSFERASE"/>
    <property type="match status" value="1"/>
</dbReference>
<dbReference type="GO" id="GO:0044205">
    <property type="term" value="P:'de novo' UMP biosynthetic process"/>
    <property type="evidence" value="ECO:0007669"/>
    <property type="project" value="UniProtKB-UniRule"/>
</dbReference>
<dbReference type="EC" id="2.4.2.10" evidence="2 6"/>
<dbReference type="SUPFAM" id="SSF53271">
    <property type="entry name" value="PRTase-like"/>
    <property type="match status" value="1"/>
</dbReference>
<protein>
    <recommendedName>
        <fullName evidence="2 6">Orotate phosphoribosyltransferase</fullName>
        <shortName evidence="6">OPRT</shortName>
        <shortName evidence="6">OPRTase</shortName>
        <ecNumber evidence="2 6">2.4.2.10</ecNumber>
    </recommendedName>
</protein>
<evidence type="ECO:0000256" key="2">
    <source>
        <dbReference type="ARBA" id="ARBA00011971"/>
    </source>
</evidence>
<evidence type="ECO:0000256" key="4">
    <source>
        <dbReference type="ARBA" id="ARBA00022679"/>
    </source>
</evidence>
<dbReference type="Gene3D" id="3.40.50.2020">
    <property type="match status" value="1"/>
</dbReference>
<dbReference type="GO" id="GO:0000287">
    <property type="term" value="F:magnesium ion binding"/>
    <property type="evidence" value="ECO:0007669"/>
    <property type="project" value="UniProtKB-UniRule"/>
</dbReference>
<keyword evidence="6" id="KW-0460">Magnesium</keyword>
<keyword evidence="4 6" id="KW-0808">Transferase</keyword>
<evidence type="ECO:0000313" key="7">
    <source>
        <dbReference type="EMBL" id="AWB34224.1"/>
    </source>
</evidence>